<feature type="domain" description="FP protein C-terminal" evidence="2">
    <location>
        <begin position="193"/>
        <end position="239"/>
    </location>
</feature>
<dbReference type="STRING" id="104452.A0A0L7L0V7"/>
<keyword evidence="1" id="KW-0175">Coiled coil</keyword>
<accession>A0A0L7L0V7</accession>
<proteinExistence type="predicted"/>
<gene>
    <name evidence="3" type="ORF">OBRU01_14085</name>
</gene>
<evidence type="ECO:0000313" key="4">
    <source>
        <dbReference type="Proteomes" id="UP000037510"/>
    </source>
</evidence>
<dbReference type="AlphaFoldDB" id="A0A0L7L0V7"/>
<evidence type="ECO:0000256" key="1">
    <source>
        <dbReference type="SAM" id="Coils"/>
    </source>
</evidence>
<evidence type="ECO:0000259" key="2">
    <source>
        <dbReference type="Pfam" id="PF25298"/>
    </source>
</evidence>
<comment type="caution">
    <text evidence="3">The sequence shown here is derived from an EMBL/GenBank/DDBJ whole genome shotgun (WGS) entry which is preliminary data.</text>
</comment>
<feature type="coiled-coil region" evidence="1">
    <location>
        <begin position="30"/>
        <end position="78"/>
    </location>
</feature>
<dbReference type="Proteomes" id="UP000037510">
    <property type="component" value="Unassembled WGS sequence"/>
</dbReference>
<dbReference type="Pfam" id="PF25298">
    <property type="entry name" value="Baculo_FP_2nd"/>
    <property type="match status" value="1"/>
</dbReference>
<evidence type="ECO:0000313" key="3">
    <source>
        <dbReference type="EMBL" id="KOB68941.1"/>
    </source>
</evidence>
<reference evidence="3 4" key="1">
    <citation type="journal article" date="2015" name="Genome Biol. Evol.">
        <title>The genome of winter moth (Operophtera brumata) provides a genomic perspective on sexual dimorphism and phenology.</title>
        <authorList>
            <person name="Derks M.F."/>
            <person name="Smit S."/>
            <person name="Salis L."/>
            <person name="Schijlen E."/>
            <person name="Bossers A."/>
            <person name="Mateman C."/>
            <person name="Pijl A.S."/>
            <person name="de Ridder D."/>
            <person name="Groenen M.A."/>
            <person name="Visser M.E."/>
            <person name="Megens H.J."/>
        </authorList>
    </citation>
    <scope>NUCLEOTIDE SEQUENCE [LARGE SCALE GENOMIC DNA]</scope>
    <source>
        <strain evidence="3">WM2013NL</strain>
        <tissue evidence="3">Head and thorax</tissue>
    </source>
</reference>
<name>A0A0L7L0V7_OPEBR</name>
<dbReference type="EMBL" id="JTDY01003831">
    <property type="protein sequence ID" value="KOB68941.1"/>
    <property type="molecule type" value="Genomic_DNA"/>
</dbReference>
<keyword evidence="4" id="KW-1185">Reference proteome</keyword>
<protein>
    <submittedName>
        <fullName evidence="3">Zinc finger DNA binding protein</fullName>
    </submittedName>
</protein>
<dbReference type="InterPro" id="IPR057251">
    <property type="entry name" value="FP_C"/>
</dbReference>
<organism evidence="3 4">
    <name type="scientific">Operophtera brumata</name>
    <name type="common">Winter moth</name>
    <name type="synonym">Phalaena brumata</name>
    <dbReference type="NCBI Taxonomy" id="104452"/>
    <lineage>
        <taxon>Eukaryota</taxon>
        <taxon>Metazoa</taxon>
        <taxon>Ecdysozoa</taxon>
        <taxon>Arthropoda</taxon>
        <taxon>Hexapoda</taxon>
        <taxon>Insecta</taxon>
        <taxon>Pterygota</taxon>
        <taxon>Neoptera</taxon>
        <taxon>Endopterygota</taxon>
        <taxon>Lepidoptera</taxon>
        <taxon>Glossata</taxon>
        <taxon>Ditrysia</taxon>
        <taxon>Geometroidea</taxon>
        <taxon>Geometridae</taxon>
        <taxon>Larentiinae</taxon>
        <taxon>Operophtera</taxon>
    </lineage>
</organism>
<sequence>MSEKQSTRLDKLEKSILGIKKQNDLIHNSNSELKKSMDFVSDQIREIQDKIANLDGERKTIEKKIDVIDMRIENLERINKKTSIEIRNVPKRQKESKGDLFNMVERLHISIDSQDKTDAYPLRDVYRLPSKPNTTTSTVVAEFSNTLAKDNFLGKIKRYMKNKFEQLSSKHLGINETHTFIYVSEHLSMKATRLFFLARDVAKTEGFDFCWTSSGRVFLRKKENAPHILVKNEETLASIRGSTGQAAQ</sequence>